<dbReference type="AlphaFoldDB" id="A0ABD3M630"/>
<dbReference type="EMBL" id="JALLBG020000200">
    <property type="protein sequence ID" value="KAL3759504.1"/>
    <property type="molecule type" value="Genomic_DNA"/>
</dbReference>
<accession>A0ABD3M630</accession>
<feature type="binding site" evidence="6">
    <location>
        <position position="224"/>
    </location>
    <ligand>
        <name>Mg(2+)</name>
        <dbReference type="ChEBI" id="CHEBI:18420"/>
        <label>1</label>
        <note>catalytic</note>
    </ligand>
</feature>
<dbReference type="Pfam" id="PF00459">
    <property type="entry name" value="Inositol_P"/>
    <property type="match status" value="1"/>
</dbReference>
<evidence type="ECO:0000256" key="4">
    <source>
        <dbReference type="ARBA" id="ARBA00022801"/>
    </source>
</evidence>
<feature type="binding site" evidence="6">
    <location>
        <position position="91"/>
    </location>
    <ligand>
        <name>Mg(2+)</name>
        <dbReference type="ChEBI" id="CHEBI:18420"/>
        <label>1</label>
        <note>catalytic</note>
    </ligand>
</feature>
<feature type="binding site" evidence="6">
    <location>
        <position position="89"/>
    </location>
    <ligand>
        <name>Mg(2+)</name>
        <dbReference type="ChEBI" id="CHEBI:18420"/>
        <label>1</label>
        <note>catalytic</note>
    </ligand>
</feature>
<keyword evidence="8" id="KW-1185">Reference proteome</keyword>
<dbReference type="Gene3D" id="3.30.540.10">
    <property type="entry name" value="Fructose-1,6-Bisphosphatase, subunit A, domain 1"/>
    <property type="match status" value="1"/>
</dbReference>
<comment type="cofactor">
    <cofactor evidence="1 6">
        <name>Mg(2+)</name>
        <dbReference type="ChEBI" id="CHEBI:18420"/>
    </cofactor>
</comment>
<comment type="similarity">
    <text evidence="2">Belongs to the inositol monophosphatase superfamily.</text>
</comment>
<reference evidence="7 8" key="1">
    <citation type="submission" date="2024-10" db="EMBL/GenBank/DDBJ databases">
        <title>Updated reference genomes for cyclostephanoid diatoms.</title>
        <authorList>
            <person name="Roberts W.R."/>
            <person name="Alverson A.J."/>
        </authorList>
    </citation>
    <scope>NUCLEOTIDE SEQUENCE [LARGE SCALE GENOMIC DNA]</scope>
    <source>
        <strain evidence="7 8">AJA232-27</strain>
    </source>
</reference>
<dbReference type="GO" id="GO:0016791">
    <property type="term" value="F:phosphatase activity"/>
    <property type="evidence" value="ECO:0007669"/>
    <property type="project" value="UniProtKB-ARBA"/>
</dbReference>
<evidence type="ECO:0000256" key="3">
    <source>
        <dbReference type="ARBA" id="ARBA00022723"/>
    </source>
</evidence>
<organism evidence="7 8">
    <name type="scientific">Discostella pseudostelligera</name>
    <dbReference type="NCBI Taxonomy" id="259834"/>
    <lineage>
        <taxon>Eukaryota</taxon>
        <taxon>Sar</taxon>
        <taxon>Stramenopiles</taxon>
        <taxon>Ochrophyta</taxon>
        <taxon>Bacillariophyta</taxon>
        <taxon>Coscinodiscophyceae</taxon>
        <taxon>Thalassiosirophycidae</taxon>
        <taxon>Stephanodiscales</taxon>
        <taxon>Stephanodiscaceae</taxon>
        <taxon>Discostella</taxon>
    </lineage>
</organism>
<dbReference type="InterPro" id="IPR000760">
    <property type="entry name" value="Inositol_monophosphatase-like"/>
</dbReference>
<keyword evidence="3 6" id="KW-0479">Metal-binding</keyword>
<comment type="caution">
    <text evidence="7">The sequence shown here is derived from an EMBL/GenBank/DDBJ whole genome shotgun (WGS) entry which is preliminary data.</text>
</comment>
<evidence type="ECO:0000256" key="6">
    <source>
        <dbReference type="PIRSR" id="PIRSR600760-2"/>
    </source>
</evidence>
<feature type="binding site" evidence="6">
    <location>
        <position position="73"/>
    </location>
    <ligand>
        <name>Mg(2+)</name>
        <dbReference type="ChEBI" id="CHEBI:18420"/>
        <label>1</label>
        <note>catalytic</note>
    </ligand>
</feature>
<dbReference type="Proteomes" id="UP001530293">
    <property type="component" value="Unassembled WGS sequence"/>
</dbReference>
<feature type="binding site" evidence="6">
    <location>
        <position position="92"/>
    </location>
    <ligand>
        <name>Mg(2+)</name>
        <dbReference type="ChEBI" id="CHEBI:18420"/>
        <label>1</label>
        <note>catalytic</note>
    </ligand>
</feature>
<dbReference type="PROSITE" id="PS00629">
    <property type="entry name" value="IMP_1"/>
    <property type="match status" value="1"/>
</dbReference>
<evidence type="ECO:0000313" key="8">
    <source>
        <dbReference type="Proteomes" id="UP001530293"/>
    </source>
</evidence>
<dbReference type="SUPFAM" id="SSF56655">
    <property type="entry name" value="Carbohydrate phosphatase"/>
    <property type="match status" value="1"/>
</dbReference>
<evidence type="ECO:0000256" key="5">
    <source>
        <dbReference type="ARBA" id="ARBA00022842"/>
    </source>
</evidence>
<evidence type="ECO:0008006" key="9">
    <source>
        <dbReference type="Google" id="ProtNLM"/>
    </source>
</evidence>
<dbReference type="InterPro" id="IPR051090">
    <property type="entry name" value="Inositol_monoP_superfamily"/>
</dbReference>
<dbReference type="PANTHER" id="PTHR43200:SF6">
    <property type="entry name" value="3'(2'),5'-BISPHOSPHATE NUCLEOTIDASE"/>
    <property type="match status" value="1"/>
</dbReference>
<dbReference type="GO" id="GO:0046872">
    <property type="term" value="F:metal ion binding"/>
    <property type="evidence" value="ECO:0007669"/>
    <property type="project" value="UniProtKB-KW"/>
</dbReference>
<dbReference type="InterPro" id="IPR020583">
    <property type="entry name" value="Inositol_monoP_metal-BS"/>
</dbReference>
<proteinExistence type="inferred from homology"/>
<keyword evidence="4" id="KW-0378">Hydrolase</keyword>
<name>A0ABD3M630_9STRA</name>
<gene>
    <name evidence="7" type="ORF">ACHAWU_000803</name>
</gene>
<keyword evidence="5 6" id="KW-0460">Magnesium</keyword>
<evidence type="ECO:0000313" key="7">
    <source>
        <dbReference type="EMBL" id="KAL3759504.1"/>
    </source>
</evidence>
<dbReference type="PANTHER" id="PTHR43200">
    <property type="entry name" value="PHOSPHATASE"/>
    <property type="match status" value="1"/>
</dbReference>
<dbReference type="Gene3D" id="3.40.190.80">
    <property type="match status" value="1"/>
</dbReference>
<sequence>MSTDELISFAHELADEARKVILPYWRQPIEVESKLEHDRPISESPVTIADREAEERMRQLIENKYPHHGIYGEEFGAVRTEAEFVWVLDPIDGTKSFITGKPLFGTLIACLQQGVPIIGVIDQCVLNERWVGVVGRGTTLNGQPVTTSTTSTTTSSSSSSKLEDVMMYATTPHMFHEGEELSKFNEMCSAVKRPLYGADCYAYAILASGFGAELVVEADLGLYDYCALVPVVEGAGGIMTDWMGRKLTLENHELSKGRVVACANAELHKEAIAILGKSYTDERRSRGPISVIASVLKDHGIWCMAVGIGIGIALSKPRGSR</sequence>
<dbReference type="CDD" id="cd01641">
    <property type="entry name" value="Bacterial_IMPase_like_1"/>
    <property type="match status" value="1"/>
</dbReference>
<evidence type="ECO:0000256" key="2">
    <source>
        <dbReference type="ARBA" id="ARBA00009759"/>
    </source>
</evidence>
<protein>
    <recommendedName>
        <fullName evidence="9">Histidinol-phosphatase</fullName>
    </recommendedName>
</protein>
<dbReference type="PRINTS" id="PR00377">
    <property type="entry name" value="IMPHPHTASES"/>
</dbReference>
<evidence type="ECO:0000256" key="1">
    <source>
        <dbReference type="ARBA" id="ARBA00001946"/>
    </source>
</evidence>